<protein>
    <submittedName>
        <fullName evidence="1">Uncharacterized protein</fullName>
    </submittedName>
</protein>
<gene>
    <name evidence="1" type="ORF">BJP34_33535</name>
</gene>
<proteinExistence type="predicted"/>
<organism evidence="1 2">
    <name type="scientific">Moorena producens PAL-8-15-08-1</name>
    <dbReference type="NCBI Taxonomy" id="1458985"/>
    <lineage>
        <taxon>Bacteria</taxon>
        <taxon>Bacillati</taxon>
        <taxon>Cyanobacteriota</taxon>
        <taxon>Cyanophyceae</taxon>
        <taxon>Coleofasciculales</taxon>
        <taxon>Coleofasciculaceae</taxon>
        <taxon>Moorena</taxon>
    </lineage>
</organism>
<sequence length="59" mass="6530">MKLPSVQYLPTLPDGMRTRILFGGQIVRIDDEIAFGTEFAHPTLPFAIALVGWANSQDI</sequence>
<evidence type="ECO:0000313" key="1">
    <source>
        <dbReference type="EMBL" id="AOX03700.1"/>
    </source>
</evidence>
<dbReference type="KEGG" id="mpro:BJP34_33535"/>
<reference evidence="2" key="1">
    <citation type="submission" date="2016-10" db="EMBL/GenBank/DDBJ databases">
        <title>Comparative genomics uncovers the prolific and rare metabolic potential of the cyanobacterial genus Moorea.</title>
        <authorList>
            <person name="Leao T."/>
            <person name="Castelao G."/>
            <person name="Korobeynikov A."/>
            <person name="Monroe E.A."/>
            <person name="Podell S."/>
            <person name="Glukhov E."/>
            <person name="Allen E."/>
            <person name="Gerwick W.H."/>
            <person name="Gerwick L."/>
        </authorList>
    </citation>
    <scope>NUCLEOTIDE SEQUENCE [LARGE SCALE GENOMIC DNA]</scope>
    <source>
        <strain evidence="2">PAL-8-15-08-1</strain>
    </source>
</reference>
<dbReference type="Proteomes" id="UP000177870">
    <property type="component" value="Chromosome"/>
</dbReference>
<name>A0A1D8U1C9_9CYAN</name>
<dbReference type="AlphaFoldDB" id="A0A1D8U1C9"/>
<dbReference type="EMBL" id="CP017599">
    <property type="protein sequence ID" value="AOX03700.1"/>
    <property type="molecule type" value="Genomic_DNA"/>
</dbReference>
<accession>A0A1D8U1C9</accession>
<dbReference type="STRING" id="1458985.BJP34_33535"/>
<evidence type="ECO:0000313" key="2">
    <source>
        <dbReference type="Proteomes" id="UP000177870"/>
    </source>
</evidence>